<dbReference type="GO" id="GO:0033192">
    <property type="term" value="F:calmodulin-dependent protein phosphatase activity"/>
    <property type="evidence" value="ECO:0007669"/>
    <property type="project" value="InterPro"/>
</dbReference>
<organism evidence="1 2">
    <name type="scientific">Euplotes crassus</name>
    <dbReference type="NCBI Taxonomy" id="5936"/>
    <lineage>
        <taxon>Eukaryota</taxon>
        <taxon>Sar</taxon>
        <taxon>Alveolata</taxon>
        <taxon>Ciliophora</taxon>
        <taxon>Intramacronucleata</taxon>
        <taxon>Spirotrichea</taxon>
        <taxon>Hypotrichia</taxon>
        <taxon>Euplotida</taxon>
        <taxon>Euplotidae</taxon>
        <taxon>Moneuplotes</taxon>
    </lineage>
</organism>
<dbReference type="PANTHER" id="PTHR45673">
    <property type="entry name" value="SERINE/THREONINE-PROTEIN PHOSPHATASE 2B CATALYTIC SUBUNIT 1-RELATED"/>
    <property type="match status" value="1"/>
</dbReference>
<gene>
    <name evidence="1" type="ORF">ECRASSUSDP1_LOCUS5927</name>
</gene>
<dbReference type="Proteomes" id="UP001295684">
    <property type="component" value="Unassembled WGS sequence"/>
</dbReference>
<dbReference type="SUPFAM" id="SSF56300">
    <property type="entry name" value="Metallo-dependent phosphatases"/>
    <property type="match status" value="1"/>
</dbReference>
<sequence>MTIVRAHQVQVDGYKMHRWDGPSSFPYIIAIFSAPNNCDYYSNKGSVLTLEEGNVSINVNDEVSLHQVARGCISRCRRIQNSNCQ</sequence>
<dbReference type="Gene3D" id="3.60.21.10">
    <property type="match status" value="1"/>
</dbReference>
<dbReference type="EMBL" id="CAMPGE010005738">
    <property type="protein sequence ID" value="CAI2364582.1"/>
    <property type="molecule type" value="Genomic_DNA"/>
</dbReference>
<protein>
    <submittedName>
        <fullName evidence="1">Uncharacterized protein</fullName>
    </submittedName>
</protein>
<evidence type="ECO:0000313" key="1">
    <source>
        <dbReference type="EMBL" id="CAI2364582.1"/>
    </source>
</evidence>
<evidence type="ECO:0000313" key="2">
    <source>
        <dbReference type="Proteomes" id="UP001295684"/>
    </source>
</evidence>
<dbReference type="InterPro" id="IPR043360">
    <property type="entry name" value="PP2B"/>
</dbReference>
<dbReference type="AlphaFoldDB" id="A0AAD1UC82"/>
<keyword evidence="2" id="KW-1185">Reference proteome</keyword>
<accession>A0AAD1UC82</accession>
<dbReference type="GO" id="GO:0097720">
    <property type="term" value="P:calcineurin-mediated signaling"/>
    <property type="evidence" value="ECO:0007669"/>
    <property type="project" value="InterPro"/>
</dbReference>
<dbReference type="InterPro" id="IPR029052">
    <property type="entry name" value="Metallo-depent_PP-like"/>
</dbReference>
<name>A0AAD1UC82_EUPCR</name>
<comment type="caution">
    <text evidence="1">The sequence shown here is derived from an EMBL/GenBank/DDBJ whole genome shotgun (WGS) entry which is preliminary data.</text>
</comment>
<proteinExistence type="predicted"/>
<reference evidence="1" key="1">
    <citation type="submission" date="2023-07" db="EMBL/GenBank/DDBJ databases">
        <authorList>
            <consortium name="AG Swart"/>
            <person name="Singh M."/>
            <person name="Singh A."/>
            <person name="Seah K."/>
            <person name="Emmerich C."/>
        </authorList>
    </citation>
    <scope>NUCLEOTIDE SEQUENCE</scope>
    <source>
        <strain evidence="1">DP1</strain>
    </source>
</reference>